<feature type="region of interest" description="Disordered" evidence="3">
    <location>
        <begin position="48"/>
        <end position="79"/>
    </location>
</feature>
<reference evidence="5 6" key="1">
    <citation type="submission" date="2020-06" db="EMBL/GenBank/DDBJ databases">
        <title>Mogibacterium timidum strain W9173 genomic sequence.</title>
        <authorList>
            <person name="Wade W.G."/>
            <person name="Johnston C.D."/>
            <person name="Chen T."/>
            <person name="Dewhirst F.E."/>
        </authorList>
    </citation>
    <scope>NUCLEOTIDE SEQUENCE [LARGE SCALE GENOMIC DNA]</scope>
    <source>
        <strain evidence="5 6">W9173</strain>
    </source>
</reference>
<dbReference type="AlphaFoldDB" id="A0A7Y8VQ66"/>
<dbReference type="SUPFAM" id="SSF51445">
    <property type="entry name" value="(Trans)glycosidases"/>
    <property type="match status" value="1"/>
</dbReference>
<dbReference type="SUPFAM" id="SSF69360">
    <property type="entry name" value="Cell wall binding repeat"/>
    <property type="match status" value="2"/>
</dbReference>
<dbReference type="Pfam" id="PF01473">
    <property type="entry name" value="Choline_bind_1"/>
    <property type="match status" value="1"/>
</dbReference>
<keyword evidence="6" id="KW-1185">Reference proteome</keyword>
<keyword evidence="2" id="KW-0677">Repeat</keyword>
<evidence type="ECO:0008006" key="7">
    <source>
        <dbReference type="Google" id="ProtNLM"/>
    </source>
</evidence>
<dbReference type="GO" id="GO:0009253">
    <property type="term" value="P:peptidoglycan catabolic process"/>
    <property type="evidence" value="ECO:0007669"/>
    <property type="project" value="InterPro"/>
</dbReference>
<dbReference type="PANTHER" id="PTHR34135">
    <property type="entry name" value="LYSOZYME"/>
    <property type="match status" value="1"/>
</dbReference>
<protein>
    <recommendedName>
        <fullName evidence="7">Lysozyme</fullName>
    </recommendedName>
</protein>
<sequence length="658" mass="74521">MKRRFRISLLLGVIFIFSVAFVNADEVDSNEQDAVNDITTEQNIEAQVEQDNHGNGIQTSNPKMEAKANNNTDVQAPPLSARREPRYNSWVDENGNRYYVDSNGNYVKGIYEINNVIYFFDPNTGALKREAGWRTWGNGRYFTNGEGVAYRSRFITFGVPKFYMGADGAVKTGIFSTPDGHLYNADDYTGEVIQIAQWIEKNGKKYFSNSEGELYKNQFITFGIPKFYMGADGAVKTGMFTMHDGRLYNADEHTGEIIQKAQWIEKNGKRYFSNSAGELYKNQFITFGIPKFYMGADGSVKTGIFATSDGSLYNADERTGEIVQKAQWIEKDGKRYFSNSAGELYKNQFITFGKPKFYMGADGSVKTGIFATSDGRLYNADEHTGEIIQKAQWIEKNGKRYFSNSEGELYRSRFISFGNIYYYMDSKGAVIVGSFYYNGEAYSTEQDGAVKELMGPVGSRSLGIDVSYAQGFIDWEKVARAGIKFAYIRASYRGYGTGRIVPDEWFERNIKGAIAAGIKVGVYFFSQAINAEEGREEADYIINQVKKYKISLPIAIDTEYVSAPNARANSISKEIRTEAVKAFCARVYERRYTALIYASTSWLNNQLDMSKLSIYKVWVAQYYSHVTYGGEFQCWQYTSSGSVPGINGRVDMNYWYNR</sequence>
<dbReference type="InterPro" id="IPR017853">
    <property type="entry name" value="GH"/>
</dbReference>
<evidence type="ECO:0000313" key="5">
    <source>
        <dbReference type="EMBL" id="NWO22616.1"/>
    </source>
</evidence>
<dbReference type="CDD" id="cd06414">
    <property type="entry name" value="GH25_LytC-like"/>
    <property type="match status" value="1"/>
</dbReference>
<evidence type="ECO:0000256" key="3">
    <source>
        <dbReference type="SAM" id="MobiDB-lite"/>
    </source>
</evidence>
<name>A0A7Y8VQ66_9FIRM</name>
<gene>
    <name evidence="5" type="ORF">HW270_00735</name>
</gene>
<dbReference type="GO" id="GO:0016998">
    <property type="term" value="P:cell wall macromolecule catabolic process"/>
    <property type="evidence" value="ECO:0007669"/>
    <property type="project" value="InterPro"/>
</dbReference>
<dbReference type="Gene3D" id="2.10.270.10">
    <property type="entry name" value="Cholin Binding"/>
    <property type="match status" value="5"/>
</dbReference>
<evidence type="ECO:0000313" key="6">
    <source>
        <dbReference type="Proteomes" id="UP000526307"/>
    </source>
</evidence>
<dbReference type="PANTHER" id="PTHR34135:SF2">
    <property type="entry name" value="LYSOZYME"/>
    <property type="match status" value="1"/>
</dbReference>
<dbReference type="Gene3D" id="3.20.20.80">
    <property type="entry name" value="Glycosidases"/>
    <property type="match status" value="1"/>
</dbReference>
<evidence type="ECO:0000256" key="2">
    <source>
        <dbReference type="ARBA" id="ARBA00022737"/>
    </source>
</evidence>
<dbReference type="PROSITE" id="PS51904">
    <property type="entry name" value="GLYCOSYL_HYDROL_F25_2"/>
    <property type="match status" value="1"/>
</dbReference>
<dbReference type="GO" id="GO:0003796">
    <property type="term" value="F:lysozyme activity"/>
    <property type="evidence" value="ECO:0007669"/>
    <property type="project" value="InterPro"/>
</dbReference>
<organism evidence="5 6">
    <name type="scientific">Mogibacterium timidum</name>
    <dbReference type="NCBI Taxonomy" id="35519"/>
    <lineage>
        <taxon>Bacteria</taxon>
        <taxon>Bacillati</taxon>
        <taxon>Bacillota</taxon>
        <taxon>Clostridia</taxon>
        <taxon>Peptostreptococcales</taxon>
        <taxon>Anaerovoracaceae</taxon>
        <taxon>Mogibacterium</taxon>
    </lineage>
</organism>
<comment type="caution">
    <text evidence="5">The sequence shown here is derived from an EMBL/GenBank/DDBJ whole genome shotgun (WGS) entry which is preliminary data.</text>
</comment>
<comment type="similarity">
    <text evidence="1">Belongs to the glycosyl hydrolase 25 family.</text>
</comment>
<dbReference type="EMBL" id="JABXYR010000001">
    <property type="protein sequence ID" value="NWO22616.1"/>
    <property type="molecule type" value="Genomic_DNA"/>
</dbReference>
<feature type="chain" id="PRO_5031131784" description="Lysozyme" evidence="4">
    <location>
        <begin position="25"/>
        <end position="658"/>
    </location>
</feature>
<dbReference type="Pfam" id="PF01183">
    <property type="entry name" value="Glyco_hydro_25"/>
    <property type="match status" value="1"/>
</dbReference>
<dbReference type="RefSeq" id="WP_178978063.1">
    <property type="nucleotide sequence ID" value="NZ_JABXYR010000001.1"/>
</dbReference>
<dbReference type="InterPro" id="IPR002053">
    <property type="entry name" value="Glyco_hydro_25"/>
</dbReference>
<proteinExistence type="inferred from homology"/>
<dbReference type="Proteomes" id="UP000526307">
    <property type="component" value="Unassembled WGS sequence"/>
</dbReference>
<accession>A0A7Y8VQ66</accession>
<feature type="signal peptide" evidence="4">
    <location>
        <begin position="1"/>
        <end position="24"/>
    </location>
</feature>
<keyword evidence="4" id="KW-0732">Signal</keyword>
<evidence type="ECO:0000256" key="1">
    <source>
        <dbReference type="ARBA" id="ARBA00010646"/>
    </source>
</evidence>
<dbReference type="InterPro" id="IPR018337">
    <property type="entry name" value="Cell_wall/Cho-bd_repeat"/>
</dbReference>
<dbReference type="GO" id="GO:0016052">
    <property type="term" value="P:carbohydrate catabolic process"/>
    <property type="evidence" value="ECO:0007669"/>
    <property type="project" value="TreeGrafter"/>
</dbReference>
<evidence type="ECO:0000256" key="4">
    <source>
        <dbReference type="SAM" id="SignalP"/>
    </source>
</evidence>
<feature type="compositionally biased region" description="Polar residues" evidence="3">
    <location>
        <begin position="53"/>
        <end position="74"/>
    </location>
</feature>